<evidence type="ECO:0000259" key="1">
    <source>
        <dbReference type="Pfam" id="PF24968"/>
    </source>
</evidence>
<keyword evidence="3" id="KW-1185">Reference proteome</keyword>
<gene>
    <name evidence="2" type="ORF">ASPCADRAFT_10067</name>
</gene>
<dbReference type="EMBL" id="KV907513">
    <property type="protein sequence ID" value="OOF90928.1"/>
    <property type="molecule type" value="Genomic_DNA"/>
</dbReference>
<sequence length="214" mass="24640">MSETASPYIEYDPYNLLDSYGHQPITHMELCGSPPFGIMQRIPRTNFHLQTNHWSLRITTTDDTKYILLDPMSRGSEHMILSISVREHNTYLHEDEDEHVIKRVLITPVNLTVNSLISMITDNQYDKYKFVGIRESQNIRYWFKSVLERLKQTGKASVGVFEALSALTGAWEMQEKRVPTAQIAPPIRGDFYACDDENNPERSDSPRINGVNGY</sequence>
<dbReference type="Pfam" id="PF24968">
    <property type="entry name" value="DUF7770"/>
    <property type="match status" value="1"/>
</dbReference>
<dbReference type="VEuPathDB" id="FungiDB:ASPCADRAFT_10067"/>
<evidence type="ECO:0000313" key="3">
    <source>
        <dbReference type="Proteomes" id="UP000188318"/>
    </source>
</evidence>
<accession>A0A1R3R8W8</accession>
<name>A0A1R3R8W8_ASPC5</name>
<evidence type="ECO:0000313" key="2">
    <source>
        <dbReference type="EMBL" id="OOF90928.1"/>
    </source>
</evidence>
<proteinExistence type="predicted"/>
<protein>
    <recommendedName>
        <fullName evidence="1">DUF7770 domain-containing protein</fullName>
    </recommendedName>
</protein>
<dbReference type="Proteomes" id="UP000188318">
    <property type="component" value="Unassembled WGS sequence"/>
</dbReference>
<feature type="domain" description="DUF7770" evidence="1">
    <location>
        <begin position="50"/>
        <end position="192"/>
    </location>
</feature>
<dbReference type="AlphaFoldDB" id="A0A1R3R8W8"/>
<dbReference type="InterPro" id="IPR056672">
    <property type="entry name" value="DUF7770"/>
</dbReference>
<dbReference type="OMA" id="HEVEYTV"/>
<reference evidence="3" key="1">
    <citation type="journal article" date="2017" name="Genome Biol.">
        <title>Comparative genomics reveals high biological diversity and specific adaptations in the industrially and medically important fungal genus Aspergillus.</title>
        <authorList>
            <person name="de Vries R.P."/>
            <person name="Riley R."/>
            <person name="Wiebenga A."/>
            <person name="Aguilar-Osorio G."/>
            <person name="Amillis S."/>
            <person name="Uchima C.A."/>
            <person name="Anderluh G."/>
            <person name="Asadollahi M."/>
            <person name="Askin M."/>
            <person name="Barry K."/>
            <person name="Battaglia E."/>
            <person name="Bayram O."/>
            <person name="Benocci T."/>
            <person name="Braus-Stromeyer S.A."/>
            <person name="Caldana C."/>
            <person name="Canovas D."/>
            <person name="Cerqueira G.C."/>
            <person name="Chen F."/>
            <person name="Chen W."/>
            <person name="Choi C."/>
            <person name="Clum A."/>
            <person name="Dos Santos R.A."/>
            <person name="Damasio A.R."/>
            <person name="Diallinas G."/>
            <person name="Emri T."/>
            <person name="Fekete E."/>
            <person name="Flipphi M."/>
            <person name="Freyberg S."/>
            <person name="Gallo A."/>
            <person name="Gournas C."/>
            <person name="Habgood R."/>
            <person name="Hainaut M."/>
            <person name="Harispe M.L."/>
            <person name="Henrissat B."/>
            <person name="Hilden K.S."/>
            <person name="Hope R."/>
            <person name="Hossain A."/>
            <person name="Karabika E."/>
            <person name="Karaffa L."/>
            <person name="Karanyi Z."/>
            <person name="Krasevec N."/>
            <person name="Kuo A."/>
            <person name="Kusch H."/>
            <person name="LaButti K."/>
            <person name="Lagendijk E.L."/>
            <person name="Lapidus A."/>
            <person name="Levasseur A."/>
            <person name="Lindquist E."/>
            <person name="Lipzen A."/>
            <person name="Logrieco A.F."/>
            <person name="MacCabe A."/>
            <person name="Maekelae M.R."/>
            <person name="Malavazi I."/>
            <person name="Melin P."/>
            <person name="Meyer V."/>
            <person name="Mielnichuk N."/>
            <person name="Miskei M."/>
            <person name="Molnar A.P."/>
            <person name="Mule G."/>
            <person name="Ngan C.Y."/>
            <person name="Orejas M."/>
            <person name="Orosz E."/>
            <person name="Ouedraogo J.P."/>
            <person name="Overkamp K.M."/>
            <person name="Park H.-S."/>
            <person name="Perrone G."/>
            <person name="Piumi F."/>
            <person name="Punt P.J."/>
            <person name="Ram A.F."/>
            <person name="Ramon A."/>
            <person name="Rauscher S."/>
            <person name="Record E."/>
            <person name="Riano-Pachon D.M."/>
            <person name="Robert V."/>
            <person name="Roehrig J."/>
            <person name="Ruller R."/>
            <person name="Salamov A."/>
            <person name="Salih N.S."/>
            <person name="Samson R.A."/>
            <person name="Sandor E."/>
            <person name="Sanguinetti M."/>
            <person name="Schuetze T."/>
            <person name="Sepcic K."/>
            <person name="Shelest E."/>
            <person name="Sherlock G."/>
            <person name="Sophianopoulou V."/>
            <person name="Squina F.M."/>
            <person name="Sun H."/>
            <person name="Susca A."/>
            <person name="Todd R.B."/>
            <person name="Tsang A."/>
            <person name="Unkles S.E."/>
            <person name="van de Wiele N."/>
            <person name="van Rossen-Uffink D."/>
            <person name="Oliveira J.V."/>
            <person name="Vesth T.C."/>
            <person name="Visser J."/>
            <person name="Yu J.-H."/>
            <person name="Zhou M."/>
            <person name="Andersen M.R."/>
            <person name="Archer D.B."/>
            <person name="Baker S.E."/>
            <person name="Benoit I."/>
            <person name="Brakhage A.A."/>
            <person name="Braus G.H."/>
            <person name="Fischer R."/>
            <person name="Frisvad J.C."/>
            <person name="Goldman G.H."/>
            <person name="Houbraken J."/>
            <person name="Oakley B."/>
            <person name="Pocsi I."/>
            <person name="Scazzocchio C."/>
            <person name="Seiboth B."/>
            <person name="vanKuyk P.A."/>
            <person name="Wortman J."/>
            <person name="Dyer P.S."/>
            <person name="Grigoriev I.V."/>
        </authorList>
    </citation>
    <scope>NUCLEOTIDE SEQUENCE [LARGE SCALE GENOMIC DNA]</scope>
    <source>
        <strain evidence="3">ITEM 5010</strain>
    </source>
</reference>
<organism evidence="2 3">
    <name type="scientific">Aspergillus carbonarius (strain ITEM 5010)</name>
    <dbReference type="NCBI Taxonomy" id="602072"/>
    <lineage>
        <taxon>Eukaryota</taxon>
        <taxon>Fungi</taxon>
        <taxon>Dikarya</taxon>
        <taxon>Ascomycota</taxon>
        <taxon>Pezizomycotina</taxon>
        <taxon>Eurotiomycetes</taxon>
        <taxon>Eurotiomycetidae</taxon>
        <taxon>Eurotiales</taxon>
        <taxon>Aspergillaceae</taxon>
        <taxon>Aspergillus</taxon>
        <taxon>Aspergillus subgen. Circumdati</taxon>
    </lineage>
</organism>